<dbReference type="AlphaFoldDB" id="A0A6N4RA03"/>
<evidence type="ECO:0000256" key="14">
    <source>
        <dbReference type="ARBA" id="ARBA00047614"/>
    </source>
</evidence>
<evidence type="ECO:0000256" key="15">
    <source>
        <dbReference type="HAMAP-Rule" id="MF_00047"/>
    </source>
</evidence>
<dbReference type="PANTHER" id="PTHR23132">
    <property type="entry name" value="D-ALANINE--D-ALANINE LIGASE"/>
    <property type="match status" value="1"/>
</dbReference>
<dbReference type="SUPFAM" id="SSF52440">
    <property type="entry name" value="PreATP-grasp domain"/>
    <property type="match status" value="1"/>
</dbReference>
<evidence type="ECO:0000256" key="10">
    <source>
        <dbReference type="ARBA" id="ARBA00022840"/>
    </source>
</evidence>
<dbReference type="InterPro" id="IPR013815">
    <property type="entry name" value="ATP_grasp_subdomain_1"/>
</dbReference>
<dbReference type="InterPro" id="IPR011127">
    <property type="entry name" value="Dala_Dala_lig_N"/>
</dbReference>
<evidence type="ECO:0000313" key="18">
    <source>
        <dbReference type="EMBL" id="TKW60897.1"/>
    </source>
</evidence>
<evidence type="ECO:0000256" key="12">
    <source>
        <dbReference type="ARBA" id="ARBA00022984"/>
    </source>
</evidence>
<dbReference type="InterPro" id="IPR016185">
    <property type="entry name" value="PreATP-grasp_dom_sf"/>
</dbReference>
<dbReference type="InterPro" id="IPR011095">
    <property type="entry name" value="Dala_Dala_lig_C"/>
</dbReference>
<keyword evidence="8 15" id="KW-0436">Ligase</keyword>
<dbReference type="Gene3D" id="3.40.50.20">
    <property type="match status" value="1"/>
</dbReference>
<evidence type="ECO:0000256" key="5">
    <source>
        <dbReference type="ARBA" id="ARBA00010871"/>
    </source>
</evidence>
<comment type="subcellular location">
    <subcellularLocation>
        <location evidence="4 15">Cytoplasm</location>
    </subcellularLocation>
</comment>
<comment type="cofactor">
    <cofactor evidence="1">
        <name>Mn(2+)</name>
        <dbReference type="ChEBI" id="CHEBI:29035"/>
    </cofactor>
</comment>
<comment type="function">
    <text evidence="3 15">Cell wall formation.</text>
</comment>
<keyword evidence="12 15" id="KW-0573">Peptidoglycan synthesis</keyword>
<dbReference type="InterPro" id="IPR000291">
    <property type="entry name" value="D-Ala_lig_Van_CS"/>
</dbReference>
<evidence type="ECO:0000256" key="13">
    <source>
        <dbReference type="ARBA" id="ARBA00023316"/>
    </source>
</evidence>
<dbReference type="GO" id="GO:0071555">
    <property type="term" value="P:cell wall organization"/>
    <property type="evidence" value="ECO:0007669"/>
    <property type="project" value="UniProtKB-KW"/>
</dbReference>
<proteinExistence type="inferred from homology"/>
<evidence type="ECO:0000256" key="9">
    <source>
        <dbReference type="ARBA" id="ARBA00022741"/>
    </source>
</evidence>
<dbReference type="PANTHER" id="PTHR23132:SF23">
    <property type="entry name" value="D-ALANINE--D-ALANINE LIGASE B"/>
    <property type="match status" value="1"/>
</dbReference>
<dbReference type="Proteomes" id="UP000320948">
    <property type="component" value="Unassembled WGS sequence"/>
</dbReference>
<dbReference type="GO" id="GO:0005737">
    <property type="term" value="C:cytoplasm"/>
    <property type="evidence" value="ECO:0007669"/>
    <property type="project" value="UniProtKB-SubCell"/>
</dbReference>
<dbReference type="Pfam" id="PF01820">
    <property type="entry name" value="Dala_Dala_lig_N"/>
    <property type="match status" value="1"/>
</dbReference>
<keyword evidence="7 15" id="KW-0963">Cytoplasm</keyword>
<dbReference type="Pfam" id="PF07478">
    <property type="entry name" value="Dala_Dala_lig_C"/>
    <property type="match status" value="1"/>
</dbReference>
<evidence type="ECO:0000256" key="1">
    <source>
        <dbReference type="ARBA" id="ARBA00001936"/>
    </source>
</evidence>
<evidence type="ECO:0000256" key="7">
    <source>
        <dbReference type="ARBA" id="ARBA00022490"/>
    </source>
</evidence>
<comment type="pathway">
    <text evidence="15">Cell wall biogenesis; peptidoglycan biosynthesis.</text>
</comment>
<evidence type="ECO:0000256" key="2">
    <source>
        <dbReference type="ARBA" id="ARBA00001946"/>
    </source>
</evidence>
<evidence type="ECO:0000256" key="4">
    <source>
        <dbReference type="ARBA" id="ARBA00004496"/>
    </source>
</evidence>
<dbReference type="GO" id="GO:0008360">
    <property type="term" value="P:regulation of cell shape"/>
    <property type="evidence" value="ECO:0007669"/>
    <property type="project" value="UniProtKB-KW"/>
</dbReference>
<comment type="similarity">
    <text evidence="5 15">Belongs to the D-alanine--D-alanine ligase family.</text>
</comment>
<dbReference type="GO" id="GO:0046872">
    <property type="term" value="F:metal ion binding"/>
    <property type="evidence" value="ECO:0007669"/>
    <property type="project" value="InterPro"/>
</dbReference>
<dbReference type="InterPro" id="IPR011761">
    <property type="entry name" value="ATP-grasp"/>
</dbReference>
<protein>
    <recommendedName>
        <fullName evidence="6 15">D-alanine--D-alanine ligase</fullName>
        <ecNumber evidence="6 15">6.3.2.4</ecNumber>
    </recommendedName>
    <alternativeName>
        <fullName evidence="15">D-Ala-D-Ala ligase</fullName>
    </alternativeName>
    <alternativeName>
        <fullName evidence="15">D-alanylalanine synthetase</fullName>
    </alternativeName>
</protein>
<gene>
    <name evidence="15" type="primary">ddl</name>
    <name evidence="18" type="ORF">DI628_08400</name>
</gene>
<evidence type="ECO:0000256" key="16">
    <source>
        <dbReference type="PROSITE-ProRule" id="PRU00409"/>
    </source>
</evidence>
<dbReference type="EC" id="6.3.2.4" evidence="6 15"/>
<dbReference type="Gene3D" id="3.30.470.20">
    <property type="entry name" value="ATP-grasp fold, B domain"/>
    <property type="match status" value="1"/>
</dbReference>
<keyword evidence="11 15" id="KW-0133">Cell shape</keyword>
<evidence type="ECO:0000256" key="8">
    <source>
        <dbReference type="ARBA" id="ARBA00022598"/>
    </source>
</evidence>
<reference evidence="18 19" key="1">
    <citation type="journal article" date="2017" name="Nat. Commun.">
        <title>In situ click chemistry generation of cyclooxygenase-2 inhibitors.</title>
        <authorList>
            <person name="Bhardwaj A."/>
            <person name="Kaur J."/>
            <person name="Wuest M."/>
            <person name="Wuest F."/>
        </authorList>
    </citation>
    <scope>NUCLEOTIDE SEQUENCE [LARGE SCALE GENOMIC DNA]</scope>
    <source>
        <strain evidence="18">S2_018_000_R2_106</strain>
    </source>
</reference>
<keyword evidence="13 15" id="KW-0961">Cell wall biogenesis/degradation</keyword>
<comment type="catalytic activity">
    <reaction evidence="14 15">
        <text>2 D-alanine + ATP = D-alanyl-D-alanine + ADP + phosphate + H(+)</text>
        <dbReference type="Rhea" id="RHEA:11224"/>
        <dbReference type="ChEBI" id="CHEBI:15378"/>
        <dbReference type="ChEBI" id="CHEBI:30616"/>
        <dbReference type="ChEBI" id="CHEBI:43474"/>
        <dbReference type="ChEBI" id="CHEBI:57416"/>
        <dbReference type="ChEBI" id="CHEBI:57822"/>
        <dbReference type="ChEBI" id="CHEBI:456216"/>
        <dbReference type="EC" id="6.3.2.4"/>
    </reaction>
</comment>
<keyword evidence="10 16" id="KW-0067">ATP-binding</keyword>
<comment type="cofactor">
    <cofactor evidence="2">
        <name>Mg(2+)</name>
        <dbReference type="ChEBI" id="CHEBI:18420"/>
    </cofactor>
</comment>
<keyword evidence="9 16" id="KW-0547">Nucleotide-binding</keyword>
<comment type="caution">
    <text evidence="18">The sequence shown here is derived from an EMBL/GenBank/DDBJ whole genome shotgun (WGS) entry which is preliminary data.</text>
</comment>
<dbReference type="GO" id="GO:0009252">
    <property type="term" value="P:peptidoglycan biosynthetic process"/>
    <property type="evidence" value="ECO:0007669"/>
    <property type="project" value="UniProtKB-UniRule"/>
</dbReference>
<dbReference type="PROSITE" id="PS00843">
    <property type="entry name" value="DALA_DALA_LIGASE_1"/>
    <property type="match status" value="1"/>
</dbReference>
<dbReference type="GO" id="GO:0005524">
    <property type="term" value="F:ATP binding"/>
    <property type="evidence" value="ECO:0007669"/>
    <property type="project" value="UniProtKB-UniRule"/>
</dbReference>
<evidence type="ECO:0000256" key="3">
    <source>
        <dbReference type="ARBA" id="ARBA00003921"/>
    </source>
</evidence>
<dbReference type="UniPathway" id="UPA00219"/>
<dbReference type="Gene3D" id="3.30.1490.20">
    <property type="entry name" value="ATP-grasp fold, A domain"/>
    <property type="match status" value="1"/>
</dbReference>
<name>A0A6N4RA03_BLAVI</name>
<sequence>MPWVLAKPVVGLRDLGTMGVTQGGNNSMSEKIKVAVVFGGLSSEHDVSVLTGLEVLEALNPAKYDAFPVYVGLDGQWWVGDALRDRKNYLPDAATKRSLTRVSLNVGAAYEGGHWLLREVGGGGLLSKPKSLEFDMIIPALHGTWGEDGTLQGVLAAEKIPFVGGGVDAMALTIHKMWTLGAAERAGLPIPPTMFVSKDDDLDDKLDSWRGDYPVFVKPNYLGSSIGARVAKTPDDARMALTEVFRLDHAALVQRCIPNLIEYNVAVRRKPDGTVITSAIERPLRKDESYTFKDKYLSGDMASKLSGGSNPGLVNATRIINPPELDDGRATQLRAWAVALFEALDLAGAPRLDFLCNEQTGEIWFNEVNPLPGSFGYFLWEAATPSVGYSELLDDMLVEARQRSRNRVRVIDPVANGGSIFPKRGV</sequence>
<evidence type="ECO:0000313" key="19">
    <source>
        <dbReference type="Proteomes" id="UP000320948"/>
    </source>
</evidence>
<evidence type="ECO:0000256" key="11">
    <source>
        <dbReference type="ARBA" id="ARBA00022960"/>
    </source>
</evidence>
<dbReference type="PROSITE" id="PS50975">
    <property type="entry name" value="ATP_GRASP"/>
    <property type="match status" value="1"/>
</dbReference>
<dbReference type="EMBL" id="VAFM01000002">
    <property type="protein sequence ID" value="TKW60897.1"/>
    <property type="molecule type" value="Genomic_DNA"/>
</dbReference>
<dbReference type="SUPFAM" id="SSF56059">
    <property type="entry name" value="Glutathione synthetase ATP-binding domain-like"/>
    <property type="match status" value="1"/>
</dbReference>
<dbReference type="HAMAP" id="MF_00047">
    <property type="entry name" value="Dala_Dala_lig"/>
    <property type="match status" value="1"/>
</dbReference>
<evidence type="ECO:0000259" key="17">
    <source>
        <dbReference type="PROSITE" id="PS50975"/>
    </source>
</evidence>
<dbReference type="GO" id="GO:0008716">
    <property type="term" value="F:D-alanine-D-alanine ligase activity"/>
    <property type="evidence" value="ECO:0007669"/>
    <property type="project" value="UniProtKB-UniRule"/>
</dbReference>
<organism evidence="18 19">
    <name type="scientific">Blastochloris viridis</name>
    <name type="common">Rhodopseudomonas viridis</name>
    <dbReference type="NCBI Taxonomy" id="1079"/>
    <lineage>
        <taxon>Bacteria</taxon>
        <taxon>Pseudomonadati</taxon>
        <taxon>Pseudomonadota</taxon>
        <taxon>Alphaproteobacteria</taxon>
        <taxon>Hyphomicrobiales</taxon>
        <taxon>Blastochloridaceae</taxon>
        <taxon>Blastochloris</taxon>
    </lineage>
</organism>
<feature type="domain" description="ATP-grasp" evidence="17">
    <location>
        <begin position="180"/>
        <end position="398"/>
    </location>
</feature>
<evidence type="ECO:0000256" key="6">
    <source>
        <dbReference type="ARBA" id="ARBA00012216"/>
    </source>
</evidence>
<dbReference type="InterPro" id="IPR005905">
    <property type="entry name" value="D_ala_D_ala"/>
</dbReference>
<accession>A0A6N4RA03</accession>